<proteinExistence type="predicted"/>
<evidence type="ECO:0000313" key="2">
    <source>
        <dbReference type="EMBL" id="MBC8558735.1"/>
    </source>
</evidence>
<evidence type="ECO:0000313" key="3">
    <source>
        <dbReference type="Proteomes" id="UP000610760"/>
    </source>
</evidence>
<dbReference type="EMBL" id="JACRSV010000001">
    <property type="protein sequence ID" value="MBC8558735.1"/>
    <property type="molecule type" value="Genomic_DNA"/>
</dbReference>
<feature type="domain" description="MrpR N-terminal core-binding" evidence="1">
    <location>
        <begin position="18"/>
        <end position="94"/>
    </location>
</feature>
<dbReference type="Pfam" id="PF22822">
    <property type="entry name" value="MrpR_N_CB"/>
    <property type="match status" value="1"/>
</dbReference>
<accession>A0A926I5D2</accession>
<dbReference type="AlphaFoldDB" id="A0A926I5D2"/>
<keyword evidence="3" id="KW-1185">Reference proteome</keyword>
<sequence>MQMRQLVEEKMSPVPEREDKIQFLLDRYRNMSDKSMLIYVRRFNKIGALEQELQKSLYQFERQDFLRLFQSFTNTVANGFSVLKSFVTDYLQWAEARGRKTPLGILKEIGYEDTDLTGVYKQSYFPTFQNLKDEMQMMLDLAGTEDSSVYQSVKMMVYLSWFGVENPEICGIRKQDVSDERDEIYLPGRGEVLALPESVMPEVREYRDAEGYYRPFHSADLTFFRYKDSSFLLRSYRKEALSYIDVVNALKNFSRLNDDPNGKKFQYHKIYWSGIFSRAYAYELSNGELPKENIALLQRVFGEDYVKAAGGAQKAASRLKEYRRFRDYFYR</sequence>
<dbReference type="Proteomes" id="UP000610760">
    <property type="component" value="Unassembled WGS sequence"/>
</dbReference>
<dbReference type="InterPro" id="IPR055009">
    <property type="entry name" value="MrpR_N_CB"/>
</dbReference>
<name>A0A926I5D2_9FIRM</name>
<dbReference type="RefSeq" id="WP_249293620.1">
    <property type="nucleotide sequence ID" value="NZ_JACRSV010000001.1"/>
</dbReference>
<reference evidence="2" key="1">
    <citation type="submission" date="2020-08" db="EMBL/GenBank/DDBJ databases">
        <title>Genome public.</title>
        <authorList>
            <person name="Liu C."/>
            <person name="Sun Q."/>
        </authorList>
    </citation>
    <scope>NUCLEOTIDE SEQUENCE</scope>
    <source>
        <strain evidence="2">NSJ-33</strain>
    </source>
</reference>
<organism evidence="2 3">
    <name type="scientific">Fumia xinanensis</name>
    <dbReference type="NCBI Taxonomy" id="2763659"/>
    <lineage>
        <taxon>Bacteria</taxon>
        <taxon>Bacillati</taxon>
        <taxon>Bacillota</taxon>
        <taxon>Clostridia</taxon>
        <taxon>Eubacteriales</taxon>
        <taxon>Oscillospiraceae</taxon>
        <taxon>Fumia</taxon>
    </lineage>
</organism>
<comment type="caution">
    <text evidence="2">The sequence shown here is derived from an EMBL/GenBank/DDBJ whole genome shotgun (WGS) entry which is preliminary data.</text>
</comment>
<evidence type="ECO:0000259" key="1">
    <source>
        <dbReference type="Pfam" id="PF22822"/>
    </source>
</evidence>
<protein>
    <recommendedName>
        <fullName evidence="1">MrpR N-terminal core-binding domain-containing protein</fullName>
    </recommendedName>
</protein>
<gene>
    <name evidence="2" type="ORF">H8710_01495</name>
</gene>